<dbReference type="AlphaFoldDB" id="A0A067QJA4"/>
<keyword evidence="1" id="KW-0175">Coiled coil</keyword>
<reference evidence="3 4" key="1">
    <citation type="journal article" date="2014" name="Nat. Commun.">
        <title>Molecular traces of alternative social organization in a termite genome.</title>
        <authorList>
            <person name="Terrapon N."/>
            <person name="Li C."/>
            <person name="Robertson H.M."/>
            <person name="Ji L."/>
            <person name="Meng X."/>
            <person name="Booth W."/>
            <person name="Chen Z."/>
            <person name="Childers C.P."/>
            <person name="Glastad K.M."/>
            <person name="Gokhale K."/>
            <person name="Gowin J."/>
            <person name="Gronenberg W."/>
            <person name="Hermansen R.A."/>
            <person name="Hu H."/>
            <person name="Hunt B.G."/>
            <person name="Huylmans A.K."/>
            <person name="Khalil S.M."/>
            <person name="Mitchell R.D."/>
            <person name="Munoz-Torres M.C."/>
            <person name="Mustard J.A."/>
            <person name="Pan H."/>
            <person name="Reese J.T."/>
            <person name="Scharf M.E."/>
            <person name="Sun F."/>
            <person name="Vogel H."/>
            <person name="Xiao J."/>
            <person name="Yang W."/>
            <person name="Yang Z."/>
            <person name="Yang Z."/>
            <person name="Zhou J."/>
            <person name="Zhu J."/>
            <person name="Brent C.S."/>
            <person name="Elsik C.G."/>
            <person name="Goodisman M.A."/>
            <person name="Liberles D.A."/>
            <person name="Roe R.M."/>
            <person name="Vargo E.L."/>
            <person name="Vilcinskas A."/>
            <person name="Wang J."/>
            <person name="Bornberg-Bauer E."/>
            <person name="Korb J."/>
            <person name="Zhang G."/>
            <person name="Liebig J."/>
        </authorList>
    </citation>
    <scope>NUCLEOTIDE SEQUENCE [LARGE SCALE GENOMIC DNA]</scope>
    <source>
        <tissue evidence="3">Whole organism</tissue>
    </source>
</reference>
<keyword evidence="2" id="KW-0812">Transmembrane</keyword>
<evidence type="ECO:0000256" key="2">
    <source>
        <dbReference type="SAM" id="Phobius"/>
    </source>
</evidence>
<dbReference type="EMBL" id="KK853282">
    <property type="protein sequence ID" value="KDR09027.1"/>
    <property type="molecule type" value="Genomic_DNA"/>
</dbReference>
<evidence type="ECO:0000313" key="3">
    <source>
        <dbReference type="EMBL" id="KDR09027.1"/>
    </source>
</evidence>
<organism evidence="3 4">
    <name type="scientific">Zootermopsis nevadensis</name>
    <name type="common">Dampwood termite</name>
    <dbReference type="NCBI Taxonomy" id="136037"/>
    <lineage>
        <taxon>Eukaryota</taxon>
        <taxon>Metazoa</taxon>
        <taxon>Ecdysozoa</taxon>
        <taxon>Arthropoda</taxon>
        <taxon>Hexapoda</taxon>
        <taxon>Insecta</taxon>
        <taxon>Pterygota</taxon>
        <taxon>Neoptera</taxon>
        <taxon>Polyneoptera</taxon>
        <taxon>Dictyoptera</taxon>
        <taxon>Blattodea</taxon>
        <taxon>Blattoidea</taxon>
        <taxon>Termitoidae</taxon>
        <taxon>Termopsidae</taxon>
        <taxon>Zootermopsis</taxon>
    </lineage>
</organism>
<evidence type="ECO:0000256" key="1">
    <source>
        <dbReference type="SAM" id="Coils"/>
    </source>
</evidence>
<evidence type="ECO:0000313" key="4">
    <source>
        <dbReference type="Proteomes" id="UP000027135"/>
    </source>
</evidence>
<proteinExistence type="predicted"/>
<dbReference type="Proteomes" id="UP000027135">
    <property type="component" value="Unassembled WGS sequence"/>
</dbReference>
<name>A0A067QJA4_ZOONE</name>
<keyword evidence="2" id="KW-0472">Membrane</keyword>
<dbReference type="InParanoid" id="A0A067QJA4"/>
<sequence length="154" mass="17642">MLNTTGTNLISKVIFIICVLIATATVCLLTHEFIKNYHHPVLILRRRITNQNDNQSPNTNSSPGGLLDLIANVTHVVMAMENQAQRLDEELQRMRQKTRQLLWQRQKDALWTAIHKCVLFYGCSKHNYTPLSRTVNGANKTFSQYKKLNSSYGL</sequence>
<protein>
    <submittedName>
        <fullName evidence="3">Uncharacterized protein</fullName>
    </submittedName>
</protein>
<feature type="coiled-coil region" evidence="1">
    <location>
        <begin position="70"/>
        <end position="104"/>
    </location>
</feature>
<accession>A0A067QJA4</accession>
<feature type="transmembrane region" description="Helical" evidence="2">
    <location>
        <begin position="12"/>
        <end position="30"/>
    </location>
</feature>
<keyword evidence="2" id="KW-1133">Transmembrane helix</keyword>
<gene>
    <name evidence="3" type="ORF">L798_01153</name>
</gene>
<keyword evidence="4" id="KW-1185">Reference proteome</keyword>